<comment type="similarity">
    <text evidence="1">Belongs to the glycosyltransferase 2 family.</text>
</comment>
<dbReference type="Pfam" id="PF00535">
    <property type="entry name" value="Glycos_transf_2"/>
    <property type="match status" value="1"/>
</dbReference>
<dbReference type="EMBL" id="JAGVSJ010000037">
    <property type="protein sequence ID" value="MBX8632580.1"/>
    <property type="molecule type" value="Genomic_DNA"/>
</dbReference>
<organism evidence="5 6">
    <name type="scientific">Candidatus Sysuiplasma superficiale</name>
    <dbReference type="NCBI Taxonomy" id="2823368"/>
    <lineage>
        <taxon>Archaea</taxon>
        <taxon>Methanobacteriati</taxon>
        <taxon>Thermoplasmatota</taxon>
        <taxon>Thermoplasmata</taxon>
        <taxon>Candidatus Sysuiplasmatales</taxon>
        <taxon>Candidatus Sysuiplasmataceae</taxon>
        <taxon>Candidatus Sysuiplasma</taxon>
    </lineage>
</organism>
<name>A0A8J8CEX1_9ARCH</name>
<dbReference type="EC" id="2.4.-.-" evidence="5"/>
<dbReference type="Proteomes" id="UP000716004">
    <property type="component" value="Unassembled WGS sequence"/>
</dbReference>
<comment type="caution">
    <text evidence="5">The sequence shown here is derived from an EMBL/GenBank/DDBJ whole genome shotgun (WGS) entry which is preliminary data.</text>
</comment>
<accession>A0A8J8CEX1</accession>
<evidence type="ECO:0000256" key="3">
    <source>
        <dbReference type="ARBA" id="ARBA00022679"/>
    </source>
</evidence>
<dbReference type="CDD" id="cd00761">
    <property type="entry name" value="Glyco_tranf_GTA_type"/>
    <property type="match status" value="1"/>
</dbReference>
<proteinExistence type="inferred from homology"/>
<gene>
    <name evidence="5" type="ORF">J9259_08735</name>
</gene>
<evidence type="ECO:0000313" key="5">
    <source>
        <dbReference type="EMBL" id="MBX8632580.1"/>
    </source>
</evidence>
<keyword evidence="2 5" id="KW-0328">Glycosyltransferase</keyword>
<dbReference type="Gene3D" id="3.90.550.10">
    <property type="entry name" value="Spore Coat Polysaccharide Biosynthesis Protein SpsA, Chain A"/>
    <property type="match status" value="1"/>
</dbReference>
<sequence>MSSSRDISVVVPTHNRPEGLHNLFCSLDKLSGVVPSEVIVVDDGSQGHATRTTIHSWLQHDHPYNPVVIVHNRSHGPGHARNAGVKAASGQVIAFTDDDCMVDHHWLAGLTARLLPEKRIAGVGGHIMPMRSGIISRYYTFHRILEPPPSLLYLVSANCCYHRNALLEVGGFEVDIAEAGGEDVGLSFKLAKAGWKFTYAPEAVVYHEYRNNPLDFMRTFRNYGCGSRRVTERHFGKGG</sequence>
<evidence type="ECO:0000256" key="1">
    <source>
        <dbReference type="ARBA" id="ARBA00006739"/>
    </source>
</evidence>
<feature type="domain" description="Glycosyltransferase 2-like" evidence="4">
    <location>
        <begin position="8"/>
        <end position="166"/>
    </location>
</feature>
<dbReference type="GO" id="GO:0016757">
    <property type="term" value="F:glycosyltransferase activity"/>
    <property type="evidence" value="ECO:0007669"/>
    <property type="project" value="UniProtKB-KW"/>
</dbReference>
<dbReference type="InterPro" id="IPR001173">
    <property type="entry name" value="Glyco_trans_2-like"/>
</dbReference>
<evidence type="ECO:0000259" key="4">
    <source>
        <dbReference type="Pfam" id="PF00535"/>
    </source>
</evidence>
<evidence type="ECO:0000256" key="2">
    <source>
        <dbReference type="ARBA" id="ARBA00022676"/>
    </source>
</evidence>
<keyword evidence="3 5" id="KW-0808">Transferase</keyword>
<dbReference type="InterPro" id="IPR029044">
    <property type="entry name" value="Nucleotide-diphossugar_trans"/>
</dbReference>
<dbReference type="SUPFAM" id="SSF53448">
    <property type="entry name" value="Nucleotide-diphospho-sugar transferases"/>
    <property type="match status" value="1"/>
</dbReference>
<evidence type="ECO:0000313" key="6">
    <source>
        <dbReference type="Proteomes" id="UP000716004"/>
    </source>
</evidence>
<dbReference type="PANTHER" id="PTHR43179">
    <property type="entry name" value="RHAMNOSYLTRANSFERASE WBBL"/>
    <property type="match status" value="1"/>
</dbReference>
<reference evidence="5" key="1">
    <citation type="submission" date="2021-04" db="EMBL/GenBank/DDBJ databases">
        <title>Genomic insights into ecological role and evolution of a novel Thermoplasmata order Candidatus Sysuiplasmatales.</title>
        <authorList>
            <person name="Yuan Y."/>
        </authorList>
    </citation>
    <scope>NUCLEOTIDE SEQUENCE</scope>
    <source>
        <strain evidence="5">YP2-bin.285</strain>
    </source>
</reference>
<protein>
    <submittedName>
        <fullName evidence="5">Glycosyltransferase</fullName>
        <ecNumber evidence="5">2.4.-.-</ecNumber>
    </submittedName>
</protein>
<dbReference type="PANTHER" id="PTHR43179:SF12">
    <property type="entry name" value="GALACTOFURANOSYLTRANSFERASE GLFT2"/>
    <property type="match status" value="1"/>
</dbReference>
<dbReference type="AlphaFoldDB" id="A0A8J8CEX1"/>